<dbReference type="FunFam" id="3.90.190.10:FF:000230">
    <property type="entry name" value="Dual specificity protein phosphatase 12"/>
    <property type="match status" value="1"/>
</dbReference>
<evidence type="ECO:0000256" key="1">
    <source>
        <dbReference type="ARBA" id="ARBA00008601"/>
    </source>
</evidence>
<dbReference type="InterPro" id="IPR016130">
    <property type="entry name" value="Tyr_Pase_AS"/>
</dbReference>
<evidence type="ECO:0000259" key="6">
    <source>
        <dbReference type="PROSITE" id="PS50054"/>
    </source>
</evidence>
<dbReference type="STRING" id="10228.B3RP77"/>
<dbReference type="PROSITE" id="PS50054">
    <property type="entry name" value="TYR_PHOSPHATASE_DUAL"/>
    <property type="match status" value="1"/>
</dbReference>
<dbReference type="GO" id="GO:0004725">
    <property type="term" value="F:protein tyrosine phosphatase activity"/>
    <property type="evidence" value="ECO:0007669"/>
    <property type="project" value="UniProtKB-EC"/>
</dbReference>
<feature type="domain" description="Tyrosine-protein phosphatase" evidence="6">
    <location>
        <begin position="1"/>
        <end position="141"/>
    </location>
</feature>
<dbReference type="InParanoid" id="B3RP77"/>
<dbReference type="EC" id="3.1.3.48" evidence="2"/>
<dbReference type="Gene3D" id="3.90.190.10">
    <property type="entry name" value="Protein tyrosine phosphatase superfamily"/>
    <property type="match status" value="1"/>
</dbReference>
<protein>
    <recommendedName>
        <fullName evidence="2">protein-tyrosine-phosphatase</fullName>
        <ecNumber evidence="2">3.1.3.48</ecNumber>
    </recommendedName>
</protein>
<evidence type="ECO:0000313" key="9">
    <source>
        <dbReference type="Proteomes" id="UP000009022"/>
    </source>
</evidence>
<organism evidence="8 9">
    <name type="scientific">Trichoplax adhaerens</name>
    <name type="common">Trichoplax reptans</name>
    <dbReference type="NCBI Taxonomy" id="10228"/>
    <lineage>
        <taxon>Eukaryota</taxon>
        <taxon>Metazoa</taxon>
        <taxon>Placozoa</taxon>
        <taxon>Uniplacotomia</taxon>
        <taxon>Trichoplacea</taxon>
        <taxon>Trichoplacidae</taxon>
        <taxon>Trichoplax</taxon>
    </lineage>
</organism>
<evidence type="ECO:0000256" key="4">
    <source>
        <dbReference type="ARBA" id="ARBA00022912"/>
    </source>
</evidence>
<keyword evidence="4" id="KW-0904">Protein phosphatase</keyword>
<dbReference type="Pfam" id="PF00782">
    <property type="entry name" value="DSPc"/>
    <property type="match status" value="1"/>
</dbReference>
<keyword evidence="9" id="KW-1185">Reference proteome</keyword>
<comment type="similarity">
    <text evidence="1">Belongs to the protein-tyrosine phosphatase family. Non-receptor class dual specificity subfamily.</text>
</comment>
<dbReference type="Proteomes" id="UP000009022">
    <property type="component" value="Unassembled WGS sequence"/>
</dbReference>
<dbReference type="InterPro" id="IPR020422">
    <property type="entry name" value="TYR_PHOSPHATASE_DUAL_dom"/>
</dbReference>
<evidence type="ECO:0000259" key="7">
    <source>
        <dbReference type="PROSITE" id="PS50056"/>
    </source>
</evidence>
<dbReference type="AlphaFoldDB" id="B3RP77"/>
<dbReference type="GO" id="GO:0005634">
    <property type="term" value="C:nucleus"/>
    <property type="evidence" value="ECO:0000318"/>
    <property type="project" value="GO_Central"/>
</dbReference>
<dbReference type="CTD" id="6750636"/>
<dbReference type="CDD" id="cd14520">
    <property type="entry name" value="DSP_DUSP12"/>
    <property type="match status" value="1"/>
</dbReference>
<dbReference type="HOGENOM" id="CLU_023312_1_0_1"/>
<evidence type="ECO:0000313" key="8">
    <source>
        <dbReference type="EMBL" id="EDV28142.1"/>
    </source>
</evidence>
<dbReference type="PANTHER" id="PTHR45848">
    <property type="entry name" value="DUAL SPECIFICITY PROTEIN PHOSPHATASE 12 FAMILY MEMBER"/>
    <property type="match status" value="1"/>
</dbReference>
<dbReference type="InterPro" id="IPR029021">
    <property type="entry name" value="Prot-tyrosine_phosphatase-like"/>
</dbReference>
<dbReference type="SMART" id="SM00195">
    <property type="entry name" value="DSPc"/>
    <property type="match status" value="1"/>
</dbReference>
<gene>
    <name evidence="8" type="ORF">TRIADDRAFT_53432</name>
</gene>
<feature type="domain" description="Tyrosine specific protein phosphatases" evidence="7">
    <location>
        <begin position="59"/>
        <end position="136"/>
    </location>
</feature>
<keyword evidence="3" id="KW-0378">Hydrolase</keyword>
<dbReference type="InterPro" id="IPR000387">
    <property type="entry name" value="Tyr_Pase_dom"/>
</dbReference>
<dbReference type="RefSeq" id="XP_002109976.1">
    <property type="nucleotide sequence ID" value="XM_002109940.1"/>
</dbReference>
<dbReference type="PANTHER" id="PTHR45848:SF4">
    <property type="entry name" value="DUAL SPECIFICITY PROTEIN PHOSPHATASE 12"/>
    <property type="match status" value="1"/>
</dbReference>
<dbReference type="OMA" id="FAWQGMQ"/>
<dbReference type="InterPro" id="IPR000340">
    <property type="entry name" value="Dual-sp_phosphatase_cat-dom"/>
</dbReference>
<dbReference type="GeneID" id="6750636"/>
<sequence>MFLVHGNLLWGNIDDSIGLAKENPRGISHVLTIDAQPVKELDNLSLHVKFVQALDTPFTDLLDQIEDCIQFINVGMDQGKVLVHCTAGLSRSAFVLIAYLMKMEEKPYTEAYNALKSINANMCPNVGFVQQLQLYEKLNCKIKPSDAEYRNYQLQNTARMYTVLGDVSKVKSFIRSSHHGLLNGKIVYKCRKCRSLLYSENNILTHSIGTGQGAFKWRKRNAKNNNNQQHDVSVCSSYFIQPLPWMESVIVGNVEGKLSCPKCNNRIGSFNWAGSQCSCGAWITPSFQIHRNKIDESK</sequence>
<reference evidence="8 9" key="1">
    <citation type="journal article" date="2008" name="Nature">
        <title>The Trichoplax genome and the nature of placozoans.</title>
        <authorList>
            <person name="Srivastava M."/>
            <person name="Begovic E."/>
            <person name="Chapman J."/>
            <person name="Putnam N.H."/>
            <person name="Hellsten U."/>
            <person name="Kawashima T."/>
            <person name="Kuo A."/>
            <person name="Mitros T."/>
            <person name="Salamov A."/>
            <person name="Carpenter M.L."/>
            <person name="Signorovitch A.Y."/>
            <person name="Moreno M.A."/>
            <person name="Kamm K."/>
            <person name="Grimwood J."/>
            <person name="Schmutz J."/>
            <person name="Shapiro H."/>
            <person name="Grigoriev I.V."/>
            <person name="Buss L.W."/>
            <person name="Schierwater B."/>
            <person name="Dellaporta S.L."/>
            <person name="Rokhsar D.S."/>
        </authorList>
    </citation>
    <scope>NUCLEOTIDE SEQUENCE [LARGE SCALE GENOMIC DNA]</scope>
    <source>
        <strain evidence="8 9">Grell-BS-1999</strain>
    </source>
</reference>
<evidence type="ECO:0000256" key="5">
    <source>
        <dbReference type="PIRSR" id="PIRSR000941-50"/>
    </source>
</evidence>
<evidence type="ECO:0000256" key="3">
    <source>
        <dbReference type="ARBA" id="ARBA00022801"/>
    </source>
</evidence>
<accession>B3RP77</accession>
<dbReference type="SUPFAM" id="SSF52799">
    <property type="entry name" value="(Phosphotyrosine protein) phosphatases II"/>
    <property type="match status" value="1"/>
</dbReference>
<dbReference type="PhylomeDB" id="B3RP77"/>
<dbReference type="GO" id="GO:0008138">
    <property type="term" value="F:protein tyrosine/serine/threonine phosphatase activity"/>
    <property type="evidence" value="ECO:0000318"/>
    <property type="project" value="GO_Central"/>
</dbReference>
<dbReference type="PROSITE" id="PS00383">
    <property type="entry name" value="TYR_PHOSPHATASE_1"/>
    <property type="match status" value="1"/>
</dbReference>
<dbReference type="KEGG" id="tad:TRIADDRAFT_53432"/>
<dbReference type="FunCoup" id="B3RP77">
    <property type="interactions" value="1724"/>
</dbReference>
<dbReference type="eggNOG" id="KOG1716">
    <property type="taxonomic scope" value="Eukaryota"/>
</dbReference>
<evidence type="ECO:0000256" key="2">
    <source>
        <dbReference type="ARBA" id="ARBA00013064"/>
    </source>
</evidence>
<proteinExistence type="inferred from homology"/>
<dbReference type="PROSITE" id="PS50056">
    <property type="entry name" value="TYR_PHOSPHATASE_2"/>
    <property type="match status" value="1"/>
</dbReference>
<feature type="active site" description="Phosphocysteine intermediate" evidence="5">
    <location>
        <position position="85"/>
    </location>
</feature>
<name>B3RP77_TRIAD</name>
<dbReference type="OrthoDB" id="2017893at2759"/>
<dbReference type="EMBL" id="DS985242">
    <property type="protein sequence ID" value="EDV28142.1"/>
    <property type="molecule type" value="Genomic_DNA"/>
</dbReference>
<dbReference type="PIRSF" id="PIRSF000941">
    <property type="entry name" value="DUSP12"/>
    <property type="match status" value="1"/>
</dbReference>
<dbReference type="InterPro" id="IPR016278">
    <property type="entry name" value="DUSP12"/>
</dbReference>